<dbReference type="InterPro" id="IPR012334">
    <property type="entry name" value="Pectin_lyas_fold"/>
</dbReference>
<accession>A0A0Q9XTL8</accession>
<sequence>MFLERLRASKSPAGVEPSSDTSNVKFVGGCVLDGNNKIGYGFYAAYITNESSFDKISVINTTTDGIRVEKSWYAVFRDLVAKGNLGNGITIR</sequence>
<dbReference type="Gene3D" id="2.160.20.10">
    <property type="entry name" value="Single-stranded right-handed beta-helix, Pectin lyase-like"/>
    <property type="match status" value="1"/>
</dbReference>
<feature type="region of interest" description="Disordered" evidence="1">
    <location>
        <begin position="1"/>
        <end position="22"/>
    </location>
</feature>
<protein>
    <submittedName>
        <fullName evidence="2">Uncharacterized protein</fullName>
    </submittedName>
</protein>
<dbReference type="AlphaFoldDB" id="A0A0Q9XTL8"/>
<gene>
    <name evidence="2" type="ORF">ACA29_17070</name>
</gene>
<name>A0A0Q9XTL8_9BACI</name>
<evidence type="ECO:0000313" key="3">
    <source>
        <dbReference type="Proteomes" id="UP000053881"/>
    </source>
</evidence>
<dbReference type="SUPFAM" id="SSF51126">
    <property type="entry name" value="Pectin lyase-like"/>
    <property type="match status" value="1"/>
</dbReference>
<evidence type="ECO:0000313" key="2">
    <source>
        <dbReference type="EMBL" id="KRG11549.1"/>
    </source>
</evidence>
<proteinExistence type="predicted"/>
<organism evidence="2 3">
    <name type="scientific">Lederbergia galactosidilytica</name>
    <dbReference type="NCBI Taxonomy" id="217031"/>
    <lineage>
        <taxon>Bacteria</taxon>
        <taxon>Bacillati</taxon>
        <taxon>Bacillota</taxon>
        <taxon>Bacilli</taxon>
        <taxon>Bacillales</taxon>
        <taxon>Bacillaceae</taxon>
        <taxon>Lederbergia</taxon>
    </lineage>
</organism>
<comment type="caution">
    <text evidence="2">The sequence shown here is derived from an EMBL/GenBank/DDBJ whole genome shotgun (WGS) entry which is preliminary data.</text>
</comment>
<dbReference type="InterPro" id="IPR011050">
    <property type="entry name" value="Pectin_lyase_fold/virulence"/>
</dbReference>
<dbReference type="Proteomes" id="UP000053881">
    <property type="component" value="Unassembled WGS sequence"/>
</dbReference>
<reference evidence="2 3" key="1">
    <citation type="submission" date="2015-06" db="EMBL/GenBank/DDBJ databases">
        <title>Genome sequencing project of Bacillus galactosidilyticus PL133.</title>
        <authorList>
            <person name="Gaiero J."/>
            <person name="Nicol R."/>
            <person name="Habash M."/>
        </authorList>
    </citation>
    <scope>NUCLEOTIDE SEQUENCE [LARGE SCALE GENOMIC DNA]</scope>
    <source>
        <strain evidence="2 3">PL133</strain>
    </source>
</reference>
<dbReference type="PATRIC" id="fig|217031.4.peg.5801"/>
<evidence type="ECO:0000256" key="1">
    <source>
        <dbReference type="SAM" id="MobiDB-lite"/>
    </source>
</evidence>
<dbReference type="EMBL" id="LGPB01000122">
    <property type="protein sequence ID" value="KRG11549.1"/>
    <property type="molecule type" value="Genomic_DNA"/>
</dbReference>